<name>A0AAN7SFB4_9COLE</name>
<dbReference type="GO" id="GO:0005524">
    <property type="term" value="F:ATP binding"/>
    <property type="evidence" value="ECO:0007669"/>
    <property type="project" value="UniProtKB-UniRule"/>
</dbReference>
<dbReference type="Pfam" id="PF08519">
    <property type="entry name" value="RFC1"/>
    <property type="match status" value="1"/>
</dbReference>
<dbReference type="AlphaFoldDB" id="A0AAN7SFB4"/>
<evidence type="ECO:0000313" key="15">
    <source>
        <dbReference type="EMBL" id="KAK4879197.1"/>
    </source>
</evidence>
<gene>
    <name evidence="15" type="ORF">RN001_007343</name>
</gene>
<comment type="caution">
    <text evidence="15">The sequence shown here is derived from an EMBL/GenBank/DDBJ whole genome shotgun (WGS) entry which is preliminary data.</text>
</comment>
<evidence type="ECO:0000256" key="11">
    <source>
        <dbReference type="ARBA" id="ARBA00064311"/>
    </source>
</evidence>
<keyword evidence="4" id="KW-0597">Phosphoprotein</keyword>
<dbReference type="GO" id="GO:0003677">
    <property type="term" value="F:DNA binding"/>
    <property type="evidence" value="ECO:0007669"/>
    <property type="project" value="UniProtKB-KW"/>
</dbReference>
<dbReference type="InterPro" id="IPR001357">
    <property type="entry name" value="BRCT_dom"/>
</dbReference>
<dbReference type="PROSITE" id="PS50172">
    <property type="entry name" value="BRCT"/>
    <property type="match status" value="1"/>
</dbReference>
<dbReference type="CDD" id="cd18140">
    <property type="entry name" value="HLD_clamp_RFC"/>
    <property type="match status" value="1"/>
</dbReference>
<evidence type="ECO:0000256" key="1">
    <source>
        <dbReference type="ARBA" id="ARBA00004123"/>
    </source>
</evidence>
<dbReference type="Gene3D" id="3.40.50.300">
    <property type="entry name" value="P-loop containing nucleotide triphosphate hydrolases"/>
    <property type="match status" value="1"/>
</dbReference>
<evidence type="ECO:0000256" key="13">
    <source>
        <dbReference type="SAM" id="MobiDB-lite"/>
    </source>
</evidence>
<dbReference type="SMART" id="SM00382">
    <property type="entry name" value="AAA"/>
    <property type="match status" value="1"/>
</dbReference>
<keyword evidence="9 12" id="KW-0539">Nucleus</keyword>
<feature type="region of interest" description="Disordered" evidence="13">
    <location>
        <begin position="370"/>
        <end position="405"/>
    </location>
</feature>
<dbReference type="PIRSF" id="PIRSF036578">
    <property type="entry name" value="RFC1"/>
    <property type="match status" value="1"/>
</dbReference>
<keyword evidence="8" id="KW-0238">DNA-binding</keyword>
<keyword evidence="6 12" id="KW-0547">Nucleotide-binding</keyword>
<feature type="compositionally biased region" description="Acidic residues" evidence="13">
    <location>
        <begin position="939"/>
        <end position="951"/>
    </location>
</feature>
<evidence type="ECO:0000256" key="6">
    <source>
        <dbReference type="ARBA" id="ARBA00022741"/>
    </source>
</evidence>
<dbReference type="GO" id="GO:0005663">
    <property type="term" value="C:DNA replication factor C complex"/>
    <property type="evidence" value="ECO:0007669"/>
    <property type="project" value="InterPro"/>
</dbReference>
<keyword evidence="7 12" id="KW-0067">ATP-binding</keyword>
<feature type="compositionally biased region" description="Low complexity" evidence="13">
    <location>
        <begin position="13"/>
        <end position="25"/>
    </location>
</feature>
<dbReference type="GO" id="GO:0003689">
    <property type="term" value="F:DNA clamp loader activity"/>
    <property type="evidence" value="ECO:0007669"/>
    <property type="project" value="UniProtKB-UniRule"/>
</dbReference>
<dbReference type="InterPro" id="IPR008921">
    <property type="entry name" value="DNA_pol3_clamp-load_cplx_C"/>
</dbReference>
<dbReference type="SUPFAM" id="SSF52113">
    <property type="entry name" value="BRCT domain"/>
    <property type="match status" value="1"/>
</dbReference>
<dbReference type="Gene3D" id="1.10.8.60">
    <property type="match status" value="1"/>
</dbReference>
<comment type="subcellular location">
    <subcellularLocation>
        <location evidence="1 12">Nucleus</location>
    </subcellularLocation>
</comment>
<dbReference type="InterPro" id="IPR012178">
    <property type="entry name" value="RFC1"/>
</dbReference>
<feature type="compositionally biased region" description="Basic and acidic residues" evidence="13">
    <location>
        <begin position="195"/>
        <end position="205"/>
    </location>
</feature>
<dbReference type="InterPro" id="IPR003959">
    <property type="entry name" value="ATPase_AAA_core"/>
</dbReference>
<dbReference type="SUPFAM" id="SSF52540">
    <property type="entry name" value="P-loop containing nucleoside triphosphate hydrolases"/>
    <property type="match status" value="1"/>
</dbReference>
<dbReference type="Proteomes" id="UP001353858">
    <property type="component" value="Unassembled WGS sequence"/>
</dbReference>
<feature type="compositionally biased region" description="Basic and acidic residues" evidence="13">
    <location>
        <begin position="69"/>
        <end position="85"/>
    </location>
</feature>
<sequence>MSKDIRSFFQVLSTKKSTSTSPSKQNKTKKRPVIESSDEDVIPDTPKTKKIEKPLKKRKAQAINSGSDDDIKVLKKQSKHEEKKPNLKQLKPVDVTSTFGDKPIKQTPVPEKRPKSVVTPEKSKKKVQKNEKSKAKVINTELGIHNDKNFEKSLLDLDEDFLIENVDELDKTIDEALKTYKEETKVKNSTPLPKSVKEDSAKLHDTASIPKTPKTPKTTKTNKEVEPSESDPDQERYERKRHSAVLYQKYLNRSGPAHHGCKELPKGKPGCLKNLCFLRTGVLDSLTNEEFETLIKDYEGRVVHGVSKKVNYIVVGEEAGPAKLEKAKNYGIKLLTEDELLDLIKVKSGLVTKDDTAELKDNITKVEKVQEKSNDTKGKVKEKKSPKQDTKSVNQTIAKPESKPKVETVKTGTSDLSVKVTDTVQIKDDNNNLPWTEKYKPSSVKNIIGQQTDKSNVKKLLFWLENWFKNHSNKDKPKVARPSPWAKNDDGSFFKAALLSGPPGIGKTTTATLVAKELGFDVVEFNASDTRSKKLLHEEVSQLLTTKSLAGYFNGGTAPTNKHVLLMDEVDGMAGNEDRGGVQELITLIKNSNIPVICMCNDRNHPKIRSLSNYCFDLRFARPRMEQIRGAMMSVCFREGVKISPENLSEIINSAGMDIRQVLTHLSLWTAEKKTSGDKSEDIKGPKKDTPLGPWEVCRKVFSAEDHKSSNIGDRERLFYHDYNIGPLFVQENYLKVMPHASKKDHLKLFADAASSISMGDLVDSKIRSSNNWSLLNLEAMCLSVLPGTYLSGHVNAQIDFPNWLGKNSKKNKFTRLLGELQAHMRTSISGNRSEVNLDYISPLRKGITEPLAKRGTDGVDQALDVMHTYNLLREDLDSILELAHWPRQKDPMSMVDSKVKAAFTRSYNKVNAKLPYAIHSNVSKKKGTATSEDLYGVSDEEEPENSDSEEKDITKDAMIKPKKASTKVSKKDEPSTSSNKRSAKGGSSRAKKIKK</sequence>
<dbReference type="GO" id="GO:0016887">
    <property type="term" value="F:ATP hydrolysis activity"/>
    <property type="evidence" value="ECO:0007669"/>
    <property type="project" value="InterPro"/>
</dbReference>
<feature type="region of interest" description="Disordered" evidence="13">
    <location>
        <begin position="924"/>
        <end position="996"/>
    </location>
</feature>
<dbReference type="InterPro" id="IPR036420">
    <property type="entry name" value="BRCT_dom_sf"/>
</dbReference>
<feature type="region of interest" description="Disordered" evidence="13">
    <location>
        <begin position="1"/>
        <end position="134"/>
    </location>
</feature>
<dbReference type="Gene3D" id="1.20.272.10">
    <property type="match status" value="1"/>
</dbReference>
<evidence type="ECO:0000256" key="10">
    <source>
        <dbReference type="ARBA" id="ARBA00054501"/>
    </source>
</evidence>
<dbReference type="FunFam" id="3.40.50.300:FF:000395">
    <property type="entry name" value="Replication factor C subunit 1"/>
    <property type="match status" value="1"/>
</dbReference>
<evidence type="ECO:0000259" key="14">
    <source>
        <dbReference type="PROSITE" id="PS50172"/>
    </source>
</evidence>
<evidence type="ECO:0000256" key="3">
    <source>
        <dbReference type="ARBA" id="ARBA00020401"/>
    </source>
</evidence>
<dbReference type="Pfam" id="PF25361">
    <property type="entry name" value="AAA_lid_RFC1"/>
    <property type="match status" value="1"/>
</dbReference>
<dbReference type="GO" id="GO:0006260">
    <property type="term" value="P:DNA replication"/>
    <property type="evidence" value="ECO:0007669"/>
    <property type="project" value="UniProtKB-KW"/>
</dbReference>
<evidence type="ECO:0000256" key="4">
    <source>
        <dbReference type="ARBA" id="ARBA00022553"/>
    </source>
</evidence>
<feature type="domain" description="BRCT" evidence="14">
    <location>
        <begin position="267"/>
        <end position="345"/>
    </location>
</feature>
<accession>A0AAN7SFB4</accession>
<proteinExistence type="inferred from homology"/>
<dbReference type="Pfam" id="PF00004">
    <property type="entry name" value="AAA"/>
    <property type="match status" value="1"/>
</dbReference>
<evidence type="ECO:0000313" key="16">
    <source>
        <dbReference type="Proteomes" id="UP001353858"/>
    </source>
</evidence>
<evidence type="ECO:0000256" key="8">
    <source>
        <dbReference type="ARBA" id="ARBA00023125"/>
    </source>
</evidence>
<dbReference type="FunFam" id="1.20.272.10:FF:000005">
    <property type="entry name" value="Replication factor C subunit 1"/>
    <property type="match status" value="1"/>
</dbReference>
<dbReference type="InterPro" id="IPR013725">
    <property type="entry name" value="DNA_replication_fac_RFC1_C"/>
</dbReference>
<dbReference type="SUPFAM" id="SSF48019">
    <property type="entry name" value="post-AAA+ oligomerization domain-like"/>
    <property type="match status" value="1"/>
</dbReference>
<protein>
    <recommendedName>
        <fullName evidence="3 12">Replication factor C subunit 1</fullName>
    </recommendedName>
</protein>
<dbReference type="GO" id="GO:0006281">
    <property type="term" value="P:DNA repair"/>
    <property type="evidence" value="ECO:0007669"/>
    <property type="project" value="InterPro"/>
</dbReference>
<evidence type="ECO:0000256" key="7">
    <source>
        <dbReference type="ARBA" id="ARBA00022840"/>
    </source>
</evidence>
<comment type="subunit">
    <text evidence="11">Large subunit of the RFC complex, an heteropentameric complex consisting of RFC1 and four small subunits RFC2, RFC3, RFC4 and RFC5; the RFC complex interacts with PCNA and the interaction involves RFC1.</text>
</comment>
<dbReference type="CDD" id="cd00009">
    <property type="entry name" value="AAA"/>
    <property type="match status" value="1"/>
</dbReference>
<keyword evidence="16" id="KW-1185">Reference proteome</keyword>
<dbReference type="InterPro" id="IPR027417">
    <property type="entry name" value="P-loop_NTPase"/>
</dbReference>
<dbReference type="GO" id="GO:0005634">
    <property type="term" value="C:nucleus"/>
    <property type="evidence" value="ECO:0007669"/>
    <property type="project" value="UniProtKB-SubCell"/>
</dbReference>
<organism evidence="15 16">
    <name type="scientific">Aquatica leii</name>
    <dbReference type="NCBI Taxonomy" id="1421715"/>
    <lineage>
        <taxon>Eukaryota</taxon>
        <taxon>Metazoa</taxon>
        <taxon>Ecdysozoa</taxon>
        <taxon>Arthropoda</taxon>
        <taxon>Hexapoda</taxon>
        <taxon>Insecta</taxon>
        <taxon>Pterygota</taxon>
        <taxon>Neoptera</taxon>
        <taxon>Endopterygota</taxon>
        <taxon>Coleoptera</taxon>
        <taxon>Polyphaga</taxon>
        <taxon>Elateriformia</taxon>
        <taxon>Elateroidea</taxon>
        <taxon>Lampyridae</taxon>
        <taxon>Luciolinae</taxon>
        <taxon>Aquatica</taxon>
    </lineage>
</organism>
<evidence type="ECO:0000256" key="9">
    <source>
        <dbReference type="ARBA" id="ARBA00023242"/>
    </source>
</evidence>
<feature type="region of interest" description="Disordered" evidence="13">
    <location>
        <begin position="185"/>
        <end position="239"/>
    </location>
</feature>
<comment type="function">
    <text evidence="10">Subunit of the replication factor C (RFC) complex which acts during elongation of primed DNA templates by DNA polymerases delta and epsilon, and is necessary for ATP-dependent loading of proliferating cell nuclear antigen (PCNA) onto primed DNA. This subunit binds to the primer-template junction. Binds the PO-B transcription element as well as other GA rich DNA sequences. Can bind single- or double-stranded DNA.</text>
</comment>
<evidence type="ECO:0000256" key="12">
    <source>
        <dbReference type="PIRNR" id="PIRNR036578"/>
    </source>
</evidence>
<dbReference type="PANTHER" id="PTHR23389">
    <property type="entry name" value="CHROMOSOME TRANSMISSION FIDELITY FACTOR 18"/>
    <property type="match status" value="1"/>
</dbReference>
<comment type="similarity">
    <text evidence="2 12">Belongs to the activator 1 large subunit family.</text>
</comment>
<evidence type="ECO:0000256" key="2">
    <source>
        <dbReference type="ARBA" id="ARBA00006116"/>
    </source>
</evidence>
<reference evidence="16" key="1">
    <citation type="submission" date="2023-01" db="EMBL/GenBank/DDBJ databases">
        <title>Key to firefly adult light organ development and bioluminescence: homeobox transcription factors regulate luciferase expression and transportation to peroxisome.</title>
        <authorList>
            <person name="Fu X."/>
        </authorList>
    </citation>
    <scope>NUCLEOTIDE SEQUENCE [LARGE SCALE GENOMIC DNA]</scope>
</reference>
<dbReference type="Pfam" id="PF00533">
    <property type="entry name" value="BRCT"/>
    <property type="match status" value="1"/>
</dbReference>
<dbReference type="FunFam" id="1.10.8.60:FF:000021">
    <property type="entry name" value="Replication factor C subunit 1"/>
    <property type="match status" value="1"/>
</dbReference>
<dbReference type="InterPro" id="IPR047854">
    <property type="entry name" value="RFC_lid"/>
</dbReference>
<dbReference type="Gene3D" id="3.40.50.10190">
    <property type="entry name" value="BRCT domain"/>
    <property type="match status" value="1"/>
</dbReference>
<feature type="compositionally biased region" description="Basic and acidic residues" evidence="13">
    <location>
        <begin position="370"/>
        <end position="390"/>
    </location>
</feature>
<dbReference type="PANTHER" id="PTHR23389:SF6">
    <property type="entry name" value="REPLICATION FACTOR C SUBUNIT 1"/>
    <property type="match status" value="1"/>
</dbReference>
<dbReference type="FunFam" id="3.40.50.10190:FF:000001">
    <property type="entry name" value="Replication factor C subunit 1"/>
    <property type="match status" value="1"/>
</dbReference>
<feature type="compositionally biased region" description="Low complexity" evidence="13">
    <location>
        <begin position="210"/>
        <end position="219"/>
    </location>
</feature>
<dbReference type="EMBL" id="JARPUR010000003">
    <property type="protein sequence ID" value="KAK4879197.1"/>
    <property type="molecule type" value="Genomic_DNA"/>
</dbReference>
<dbReference type="InterPro" id="IPR003593">
    <property type="entry name" value="AAA+_ATPase"/>
</dbReference>
<dbReference type="SMART" id="SM00292">
    <property type="entry name" value="BRCT"/>
    <property type="match status" value="1"/>
</dbReference>
<keyword evidence="5 12" id="KW-0235">DNA replication</keyword>
<evidence type="ECO:0000256" key="5">
    <source>
        <dbReference type="ARBA" id="ARBA00022705"/>
    </source>
</evidence>